<dbReference type="InterPro" id="IPR019734">
    <property type="entry name" value="TPR_rpt"/>
</dbReference>
<reference evidence="2 3" key="1">
    <citation type="submission" date="2018-04" db="EMBL/GenBank/DDBJ databases">
        <authorList>
            <person name="Go L.Y."/>
            <person name="Mitchell J.A."/>
        </authorList>
    </citation>
    <scope>NUCLEOTIDE SEQUENCE [LARGE SCALE GENOMIC DNA]</scope>
    <source>
        <strain evidence="2">ULC066bin1</strain>
    </source>
</reference>
<reference evidence="2 3" key="2">
    <citation type="submission" date="2018-06" db="EMBL/GenBank/DDBJ databases">
        <title>Metagenomic assembly of (sub)arctic Cyanobacteria and their associated microbiome from non-axenic cultures.</title>
        <authorList>
            <person name="Baurain D."/>
        </authorList>
    </citation>
    <scope>NUCLEOTIDE SEQUENCE [LARGE SCALE GENOMIC DNA]</scope>
    <source>
        <strain evidence="2">ULC066bin1</strain>
    </source>
</reference>
<dbReference type="InterPro" id="IPR011990">
    <property type="entry name" value="TPR-like_helical_dom_sf"/>
</dbReference>
<sequence length="508" mass="57358">MNSRARKQAFKSFEAVKRATLKICNSAGEIIGTGFSVSAEGHFVTCAHVVEDAGGIGKLSANGSVGIVQHYKGDPNQDDIALLQVIDHKSPIFLYLVDLPEEQTFLCFGFSNETYRDGAPIEGRIVGLATSTDSTLLNQRVLRLVTEGDSQAIKGGQSGAAVCVYNAKKKQWQAVGILVASEGENGGIALPITNAVRQLIPINPNILRWKIAKIIIGIIAISLISSGILWLPLRKCPDEKLLSFSTSIDTLLKTDLSKASDFSDRFVKECPYNLEPLISQGFVIREKANQSRPRSQTLLEDAKRKFLDVLNQSDSQIARYGLGITLIEMGDYQKAIEYLQKIKNDDTLDENLKIKVGFEIGYSYWKLKSYKESQSYLDNVAQIIQKQGFQWNEINSKTERFTYYQQSLRILIDISENLWYENQENKIKKAQYYDNYKKYTEIVLKETLLPDGRKLYLNSLVDSIDYSKRSGNILNDLRLTNEYQNMICSFYKTYNLDKPAKIVNYCKL</sequence>
<dbReference type="InterPro" id="IPR009003">
    <property type="entry name" value="Peptidase_S1_PA"/>
</dbReference>
<feature type="transmembrane region" description="Helical" evidence="1">
    <location>
        <begin position="214"/>
        <end position="233"/>
    </location>
</feature>
<evidence type="ECO:0000313" key="3">
    <source>
        <dbReference type="Proteomes" id="UP000249467"/>
    </source>
</evidence>
<dbReference type="Pfam" id="PF13181">
    <property type="entry name" value="TPR_8"/>
    <property type="match status" value="1"/>
</dbReference>
<keyword evidence="1" id="KW-0472">Membrane</keyword>
<dbReference type="Gene3D" id="1.25.40.10">
    <property type="entry name" value="Tetratricopeptide repeat domain"/>
    <property type="match status" value="1"/>
</dbReference>
<dbReference type="SUPFAM" id="SSF48452">
    <property type="entry name" value="TPR-like"/>
    <property type="match status" value="1"/>
</dbReference>
<dbReference type="Gene3D" id="2.40.10.120">
    <property type="match status" value="1"/>
</dbReference>
<evidence type="ECO:0000256" key="1">
    <source>
        <dbReference type="SAM" id="Phobius"/>
    </source>
</evidence>
<organism evidence="2 3">
    <name type="scientific">Pseudanabaena frigida</name>
    <dbReference type="NCBI Taxonomy" id="945775"/>
    <lineage>
        <taxon>Bacteria</taxon>
        <taxon>Bacillati</taxon>
        <taxon>Cyanobacteriota</taxon>
        <taxon>Cyanophyceae</taxon>
        <taxon>Pseudanabaenales</taxon>
        <taxon>Pseudanabaenaceae</taxon>
        <taxon>Pseudanabaena</taxon>
    </lineage>
</organism>
<keyword evidence="1" id="KW-1133">Transmembrane helix</keyword>
<evidence type="ECO:0000313" key="2">
    <source>
        <dbReference type="EMBL" id="PZO44578.1"/>
    </source>
</evidence>
<dbReference type="SUPFAM" id="SSF50494">
    <property type="entry name" value="Trypsin-like serine proteases"/>
    <property type="match status" value="1"/>
</dbReference>
<name>A0A2W4YNP6_9CYAN</name>
<dbReference type="AlphaFoldDB" id="A0A2W4YNP6"/>
<proteinExistence type="predicted"/>
<dbReference type="Proteomes" id="UP000249467">
    <property type="component" value="Unassembled WGS sequence"/>
</dbReference>
<gene>
    <name evidence="2" type="ORF">DCF19_02190</name>
</gene>
<keyword evidence="1" id="KW-0812">Transmembrane</keyword>
<dbReference type="Pfam" id="PF13365">
    <property type="entry name" value="Trypsin_2"/>
    <property type="match status" value="1"/>
</dbReference>
<protein>
    <submittedName>
        <fullName evidence="2">Uncharacterized protein</fullName>
    </submittedName>
</protein>
<accession>A0A2W4YNP6</accession>
<comment type="caution">
    <text evidence="2">The sequence shown here is derived from an EMBL/GenBank/DDBJ whole genome shotgun (WGS) entry which is preliminary data.</text>
</comment>
<dbReference type="EMBL" id="QBML01000002">
    <property type="protein sequence ID" value="PZO44578.1"/>
    <property type="molecule type" value="Genomic_DNA"/>
</dbReference>